<dbReference type="RefSeq" id="WP_104756215.1">
    <property type="nucleotide sequence ID" value="NZ_PTRC01000023.1"/>
</dbReference>
<dbReference type="OrthoDB" id="5517842at2"/>
<dbReference type="Pfam" id="PF11536">
    <property type="entry name" value="DUF3226"/>
    <property type="match status" value="1"/>
</dbReference>
<gene>
    <name evidence="1" type="ORF">C3731_13695</name>
</gene>
<name>A0A2S7IYG8_9HYPH</name>
<reference evidence="1 2" key="1">
    <citation type="submission" date="2018-02" db="EMBL/GenBank/DDBJ databases">
        <title>Draft genome sequence of Ochrobactrum oryzae found in Brazil.</title>
        <authorList>
            <person name="Cerdeira L."/>
            <person name="Andrade F."/>
            <person name="Zacariotto T."/>
            <person name="Barbosa B."/>
            <person name="Santos S."/>
            <person name="Cassetari V."/>
            <person name="Lincopan N."/>
        </authorList>
    </citation>
    <scope>NUCLEOTIDE SEQUENCE [LARGE SCALE GENOMIC DNA]</scope>
    <source>
        <strain evidence="1 2">OA447</strain>
    </source>
</reference>
<evidence type="ECO:0008006" key="3">
    <source>
        <dbReference type="Google" id="ProtNLM"/>
    </source>
</evidence>
<dbReference type="InterPro" id="IPR024508">
    <property type="entry name" value="DUF3226"/>
</dbReference>
<protein>
    <recommendedName>
        <fullName evidence="3">DUF3226 domain-containing protein</fullName>
    </recommendedName>
</protein>
<evidence type="ECO:0000313" key="1">
    <source>
        <dbReference type="EMBL" id="PQA73047.1"/>
    </source>
</evidence>
<organism evidence="1 2">
    <name type="scientific">Brucella oryzae</name>
    <dbReference type="NCBI Taxonomy" id="335286"/>
    <lineage>
        <taxon>Bacteria</taxon>
        <taxon>Pseudomonadati</taxon>
        <taxon>Pseudomonadota</taxon>
        <taxon>Alphaproteobacteria</taxon>
        <taxon>Hyphomicrobiales</taxon>
        <taxon>Brucellaceae</taxon>
        <taxon>Brucella/Ochrobactrum group</taxon>
        <taxon>Brucella</taxon>
    </lineage>
</organism>
<evidence type="ECO:0000313" key="2">
    <source>
        <dbReference type="Proteomes" id="UP000238493"/>
    </source>
</evidence>
<comment type="caution">
    <text evidence="1">The sequence shown here is derived from an EMBL/GenBank/DDBJ whole genome shotgun (WGS) entry which is preliminary data.</text>
</comment>
<accession>A0A2S7IYG8</accession>
<sequence>MGNSVLAVEGVHDAAFFGLLLAERGFQRVVSVADVPAVWQKLIPSNFPINDRLDHVVHYPDMYVHQEKTDTSVAILVGGGGGRIKDELINAIGILRLSMIDKIAICLDADLNAVDAFDEVLRIFDELNGWGLQQGVLKSALSLPTHPSTFSEGSIRLGGFVFPDNAAVGALETLLIGLADDHFAEISKRSLSFITEVDEAHLKTDSLLKSFRKGGNRHKTHASIISNFLKPGSSLAVAIEKCDWLPSTEHPALKSVRHFVGEFVS</sequence>
<dbReference type="AlphaFoldDB" id="A0A2S7IYG8"/>
<dbReference type="EMBL" id="PTRC01000023">
    <property type="protein sequence ID" value="PQA73047.1"/>
    <property type="molecule type" value="Genomic_DNA"/>
</dbReference>
<keyword evidence="2" id="KW-1185">Reference proteome</keyword>
<dbReference type="Proteomes" id="UP000238493">
    <property type="component" value="Unassembled WGS sequence"/>
</dbReference>
<proteinExistence type="predicted"/>